<keyword evidence="2" id="KW-1185">Reference proteome</keyword>
<sequence>MEQQQHQLTMMEEEWVVEQFEGMVRKQLFRMNISYYHADYEDLLQEGRLVVLKTASEFVVDWNDEVDVGRFMCLAGKRIRWRLLDFLRHNQREAAVSCDDEEFYYLEDEDIALDQELEQVTLMKEVRKALNDEEWQLVVALMDADRPRTQIAKDFHMSRKILYTKRKELQKKLKKVLKNWNTSKPNNAIKM</sequence>
<gene>
    <name evidence="1" type="ORF">SAMN05421767_11154</name>
</gene>
<dbReference type="SUPFAM" id="SSF88946">
    <property type="entry name" value="Sigma2 domain of RNA polymerase sigma factors"/>
    <property type="match status" value="1"/>
</dbReference>
<dbReference type="Proteomes" id="UP000198556">
    <property type="component" value="Unassembled WGS sequence"/>
</dbReference>
<protein>
    <submittedName>
        <fullName evidence="1">RNA polymerase sigma factor, sigma-70 family</fullName>
    </submittedName>
</protein>
<reference evidence="1 2" key="1">
    <citation type="submission" date="2016-10" db="EMBL/GenBank/DDBJ databases">
        <authorList>
            <person name="de Groot N.N."/>
        </authorList>
    </citation>
    <scope>NUCLEOTIDE SEQUENCE [LARGE SCALE GENOMIC DNA]</scope>
    <source>
        <strain evidence="1 2">DSM 15827</strain>
    </source>
</reference>
<evidence type="ECO:0000313" key="1">
    <source>
        <dbReference type="EMBL" id="SEQ93592.1"/>
    </source>
</evidence>
<dbReference type="GO" id="GO:0003700">
    <property type="term" value="F:DNA-binding transcription factor activity"/>
    <property type="evidence" value="ECO:0007669"/>
    <property type="project" value="InterPro"/>
</dbReference>
<dbReference type="OrthoDB" id="2248780at2"/>
<dbReference type="RefSeq" id="WP_089746405.1">
    <property type="nucleotide sequence ID" value="NZ_FOGF01000011.1"/>
</dbReference>
<evidence type="ECO:0000313" key="2">
    <source>
        <dbReference type="Proteomes" id="UP000198556"/>
    </source>
</evidence>
<proteinExistence type="predicted"/>
<dbReference type="AlphaFoldDB" id="A0A1H9K398"/>
<accession>A0A1H9K398</accession>
<organism evidence="1 2">
    <name type="scientific">Granulicatella balaenopterae</name>
    <dbReference type="NCBI Taxonomy" id="137733"/>
    <lineage>
        <taxon>Bacteria</taxon>
        <taxon>Bacillati</taxon>
        <taxon>Bacillota</taxon>
        <taxon>Bacilli</taxon>
        <taxon>Lactobacillales</taxon>
        <taxon>Carnobacteriaceae</taxon>
        <taxon>Granulicatella</taxon>
    </lineage>
</organism>
<dbReference type="EMBL" id="FOGF01000011">
    <property type="protein sequence ID" value="SEQ93592.1"/>
    <property type="molecule type" value="Genomic_DNA"/>
</dbReference>
<dbReference type="GO" id="GO:0006352">
    <property type="term" value="P:DNA-templated transcription initiation"/>
    <property type="evidence" value="ECO:0007669"/>
    <property type="project" value="InterPro"/>
</dbReference>
<dbReference type="InterPro" id="IPR013325">
    <property type="entry name" value="RNA_pol_sigma_r2"/>
</dbReference>
<dbReference type="STRING" id="137733.SAMN05421767_11154"/>
<name>A0A1H9K398_9LACT</name>